<dbReference type="InterPro" id="IPR035595">
    <property type="entry name" value="UDP_glycos_trans_CS"/>
</dbReference>
<protein>
    <recommendedName>
        <fullName evidence="4">Glycosyltransferase N-terminal domain-containing protein</fullName>
    </recommendedName>
</protein>
<evidence type="ECO:0000259" key="4">
    <source>
        <dbReference type="Pfam" id="PF26168"/>
    </source>
</evidence>
<dbReference type="Proteomes" id="UP000796880">
    <property type="component" value="Unassembled WGS sequence"/>
</dbReference>
<dbReference type="AlphaFoldDB" id="A0A8K0DRY2"/>
<reference evidence="5" key="1">
    <citation type="submission" date="2020-03" db="EMBL/GenBank/DDBJ databases">
        <title>A high-quality chromosome-level genome assembly of a woody plant with both climbing and erect habits, Rhamnella rubrinervis.</title>
        <authorList>
            <person name="Lu Z."/>
            <person name="Yang Y."/>
            <person name="Zhu X."/>
            <person name="Sun Y."/>
        </authorList>
    </citation>
    <scope>NUCLEOTIDE SEQUENCE</scope>
    <source>
        <strain evidence="5">BYM</strain>
        <tissue evidence="5">Leaf</tissue>
    </source>
</reference>
<keyword evidence="2 3" id="KW-0808">Transferase</keyword>
<accession>A0A8K0DRY2</accession>
<feature type="domain" description="Glycosyltransferase N-terminal" evidence="4">
    <location>
        <begin position="21"/>
        <end position="228"/>
    </location>
</feature>
<dbReference type="FunFam" id="3.40.50.2000:FF:000060">
    <property type="entry name" value="Glycosyltransferase"/>
    <property type="match status" value="1"/>
</dbReference>
<dbReference type="GO" id="GO:1901137">
    <property type="term" value="P:carbohydrate derivative biosynthetic process"/>
    <property type="evidence" value="ECO:0007669"/>
    <property type="project" value="UniProtKB-ARBA"/>
</dbReference>
<dbReference type="InterPro" id="IPR058980">
    <property type="entry name" value="Glyco_transf_N"/>
</dbReference>
<organism evidence="5 6">
    <name type="scientific">Rhamnella rubrinervis</name>
    <dbReference type="NCBI Taxonomy" id="2594499"/>
    <lineage>
        <taxon>Eukaryota</taxon>
        <taxon>Viridiplantae</taxon>
        <taxon>Streptophyta</taxon>
        <taxon>Embryophyta</taxon>
        <taxon>Tracheophyta</taxon>
        <taxon>Spermatophyta</taxon>
        <taxon>Magnoliopsida</taxon>
        <taxon>eudicotyledons</taxon>
        <taxon>Gunneridae</taxon>
        <taxon>Pentapetalae</taxon>
        <taxon>rosids</taxon>
        <taxon>fabids</taxon>
        <taxon>Rosales</taxon>
        <taxon>Rhamnaceae</taxon>
        <taxon>rhamnoid group</taxon>
        <taxon>Rhamneae</taxon>
        <taxon>Rhamnella</taxon>
    </lineage>
</organism>
<evidence type="ECO:0000313" key="6">
    <source>
        <dbReference type="Proteomes" id="UP000796880"/>
    </source>
</evidence>
<dbReference type="OrthoDB" id="5835829at2759"/>
<keyword evidence="6" id="KW-1185">Reference proteome</keyword>
<evidence type="ECO:0000313" key="5">
    <source>
        <dbReference type="EMBL" id="KAF3433711.1"/>
    </source>
</evidence>
<comment type="caution">
    <text evidence="5">The sequence shown here is derived from an EMBL/GenBank/DDBJ whole genome shotgun (WGS) entry which is preliminary data.</text>
</comment>
<dbReference type="CDD" id="cd03784">
    <property type="entry name" value="GT1_Gtf-like"/>
    <property type="match status" value="1"/>
</dbReference>
<dbReference type="Gene3D" id="3.40.50.2000">
    <property type="entry name" value="Glycogen Phosphorylase B"/>
    <property type="match status" value="2"/>
</dbReference>
<comment type="similarity">
    <text evidence="1 3">Belongs to the UDP-glycosyltransferase family.</text>
</comment>
<dbReference type="PROSITE" id="PS00375">
    <property type="entry name" value="UDPGT"/>
    <property type="match status" value="1"/>
</dbReference>
<dbReference type="GO" id="GO:0008194">
    <property type="term" value="F:UDP-glycosyltransferase activity"/>
    <property type="evidence" value="ECO:0007669"/>
    <property type="project" value="InterPro"/>
</dbReference>
<dbReference type="PANTHER" id="PTHR48044:SF22">
    <property type="entry name" value="GLYCOSYLTRANSFERASE"/>
    <property type="match status" value="1"/>
</dbReference>
<name>A0A8K0DRY2_9ROSA</name>
<gene>
    <name evidence="5" type="ORF">FNV43_RR24814</name>
</gene>
<sequence length="390" mass="43318">MATNHHHHRNHQNHGQEEEASVIVLMVPFLIHSHSNQLLLLSSIISSYNIQVHFAGCASQNSQVRSRAHSSINPNQFSKIQFHDFTIPSFVPDPNSDSSEFLLPHYHVVKHLRQPVSALLHNLSKKTKRIVVIHDILTSSAVQDVPSIPNAESYIFQAATAFTILGFVCNSSSQRFIPIPNELAHEIHNPIQIPSLEGLFSSETTNFFATQAPFMQFAAGHIYNACRDADHDKRDGVEGGNKRPQLLDGFEDRVKGVGLVVRDWAPQTEILQHPSTGGFLSHCGWNSCLESISNGVPIATWPMHSDQPLNAVLVTEALRIGLNVKDWARRDEVVSSSEISKAVRRLMASDEGDEMRKRAKELGKAVRSATNDGGVSRVECDSFIDHITRS</sequence>
<proteinExistence type="inferred from homology"/>
<evidence type="ECO:0000256" key="1">
    <source>
        <dbReference type="ARBA" id="ARBA00009995"/>
    </source>
</evidence>
<dbReference type="Pfam" id="PF00201">
    <property type="entry name" value="UDPGT"/>
    <property type="match status" value="1"/>
</dbReference>
<dbReference type="PANTHER" id="PTHR48044">
    <property type="entry name" value="GLYCOSYLTRANSFERASE"/>
    <property type="match status" value="1"/>
</dbReference>
<dbReference type="EMBL" id="VOIH02000011">
    <property type="protein sequence ID" value="KAF3433711.1"/>
    <property type="molecule type" value="Genomic_DNA"/>
</dbReference>
<evidence type="ECO:0000256" key="3">
    <source>
        <dbReference type="RuleBase" id="RU003718"/>
    </source>
</evidence>
<dbReference type="InterPro" id="IPR002213">
    <property type="entry name" value="UDP_glucos_trans"/>
</dbReference>
<dbReference type="Pfam" id="PF26168">
    <property type="entry name" value="Glyco_transf_N"/>
    <property type="match status" value="1"/>
</dbReference>
<keyword evidence="3" id="KW-0328">Glycosyltransferase</keyword>
<evidence type="ECO:0000256" key="2">
    <source>
        <dbReference type="ARBA" id="ARBA00022679"/>
    </source>
</evidence>
<dbReference type="SUPFAM" id="SSF53756">
    <property type="entry name" value="UDP-Glycosyltransferase/glycogen phosphorylase"/>
    <property type="match status" value="1"/>
</dbReference>